<organism evidence="1">
    <name type="scientific">uncultured delta proteobacterium</name>
    <dbReference type="NCBI Taxonomy" id="34034"/>
    <lineage>
        <taxon>Bacteria</taxon>
        <taxon>Deltaproteobacteria</taxon>
        <taxon>environmental samples</taxon>
    </lineage>
</organism>
<reference evidence="1" key="1">
    <citation type="submission" date="2016-04" db="EMBL/GenBank/DDBJ databases">
        <authorList>
            <person name="Evans L.H."/>
            <person name="Alamgir A."/>
            <person name="Owens N."/>
            <person name="Weber N.D."/>
            <person name="Virtaneva K."/>
            <person name="Barbian K."/>
            <person name="Babar A."/>
            <person name="Rosenke K."/>
        </authorList>
    </citation>
    <scope>NUCLEOTIDE SEQUENCE</scope>
    <source>
        <strain evidence="1">86</strain>
    </source>
</reference>
<accession>A0A212JFC1</accession>
<gene>
    <name evidence="1" type="ORF">KL86DPRO_11337</name>
</gene>
<protein>
    <submittedName>
        <fullName evidence="1">Uncharacterized protein</fullName>
    </submittedName>
</protein>
<dbReference type="EMBL" id="FLUQ01000001">
    <property type="protein sequence ID" value="SBV98137.1"/>
    <property type="molecule type" value="Genomic_DNA"/>
</dbReference>
<dbReference type="AlphaFoldDB" id="A0A212JFC1"/>
<name>A0A212JFC1_9DELT</name>
<proteinExistence type="predicted"/>
<evidence type="ECO:0000313" key="1">
    <source>
        <dbReference type="EMBL" id="SBV98137.1"/>
    </source>
</evidence>
<sequence>MQGGWTQKQADTNLLGVAVAAIIKRTMFTDVKTNHLNLTAGEYVLTFHLPKLNTLEADYEKGFAGAGDDGVFGAYGVRLPRTANVPAVRQ</sequence>